<sequence length="510" mass="55958">MELELERTELSGYETVLNTTLFQEETMEMIVPDACPDILRILDTEGWVELKSREASEGHAAVSGTIRACVLYLPDGEEGIRQLDVSIPFSGGVDGARLNHRCSLVSLGRIEGAETRALNPRKVLVRVGIAVELQGYAPLEEAVCSSVHAESKTGVEQLCETCHTYGVVCVQEKPFQFSDEVTLPGSKPQAAELLKQRVTVVCTESKVIGNKLIFKGNVNLQILYRSVDHQICDSLFELPFSQIMEVSGGGEEADCTLEIMATEVQCSLESGEDGRIIHVALELLAQAVLRAERSVAVLCDLYSTSYLLEADRCTHSMEHLIDRSVKTPALREVVECGESIDNILDAYLSVGRMAQNREGERLVLEAEVRATILYRTEGGESGSVSRVFSVPCSLELPEGCSCTCVCRCPEPVFATPTAGGIEVRFAVEFRYMALRSEPITGISAARLDPDSPRDRDHQPSIVLRMVGRGERLWDIAKCYGTTMAEICRANALEEEQAPGGQLLLIPRKRA</sequence>
<dbReference type="InterPro" id="IPR024300">
    <property type="entry name" value="SipL_SPOCS_dom"/>
</dbReference>
<evidence type="ECO:0000259" key="1">
    <source>
        <dbReference type="Pfam" id="PF01476"/>
    </source>
</evidence>
<dbReference type="InterPro" id="IPR018392">
    <property type="entry name" value="LysM"/>
</dbReference>
<dbReference type="Pfam" id="PF01476">
    <property type="entry name" value="LysM"/>
    <property type="match status" value="1"/>
</dbReference>
<dbReference type="RefSeq" id="WP_186963824.1">
    <property type="nucleotide sequence ID" value="NZ_JACOPR010000005.1"/>
</dbReference>
<dbReference type="Pfam" id="PF12673">
    <property type="entry name" value="SipL"/>
    <property type="match status" value="2"/>
</dbReference>
<dbReference type="EMBL" id="JACOPR010000005">
    <property type="protein sequence ID" value="MBC5731067.1"/>
    <property type="molecule type" value="Genomic_DNA"/>
</dbReference>
<accession>A0ABR7HU84</accession>
<evidence type="ECO:0000313" key="3">
    <source>
        <dbReference type="EMBL" id="MBC5731067.1"/>
    </source>
</evidence>
<feature type="domain" description="SipL SPOCS" evidence="2">
    <location>
        <begin position="37"/>
        <end position="94"/>
    </location>
</feature>
<name>A0ABR7HU84_9FIRM</name>
<gene>
    <name evidence="3" type="ORF">H8S34_09525</name>
</gene>
<keyword evidence="4" id="KW-1185">Reference proteome</keyword>
<evidence type="ECO:0000259" key="2">
    <source>
        <dbReference type="Pfam" id="PF12673"/>
    </source>
</evidence>
<dbReference type="CDD" id="cd00118">
    <property type="entry name" value="LysM"/>
    <property type="match status" value="1"/>
</dbReference>
<protein>
    <submittedName>
        <fullName evidence="3">DUF3794 domain-containing protein</fullName>
    </submittedName>
</protein>
<reference evidence="3 4" key="1">
    <citation type="submission" date="2020-08" db="EMBL/GenBank/DDBJ databases">
        <title>Genome public.</title>
        <authorList>
            <person name="Liu C."/>
            <person name="Sun Q."/>
        </authorList>
    </citation>
    <scope>NUCLEOTIDE SEQUENCE [LARGE SCALE GENOMIC DNA]</scope>
    <source>
        <strain evidence="3 4">New-38</strain>
    </source>
</reference>
<dbReference type="Proteomes" id="UP000660021">
    <property type="component" value="Unassembled WGS sequence"/>
</dbReference>
<organism evidence="3 4">
    <name type="scientific">Pseudoflavonifractor hominis</name>
    <dbReference type="NCBI Taxonomy" id="2763059"/>
    <lineage>
        <taxon>Bacteria</taxon>
        <taxon>Bacillati</taxon>
        <taxon>Bacillota</taxon>
        <taxon>Clostridia</taxon>
        <taxon>Eubacteriales</taxon>
        <taxon>Oscillospiraceae</taxon>
        <taxon>Pseudoflavonifractor</taxon>
    </lineage>
</organism>
<evidence type="ECO:0000313" key="4">
    <source>
        <dbReference type="Proteomes" id="UP000660021"/>
    </source>
</evidence>
<dbReference type="InterPro" id="IPR036779">
    <property type="entry name" value="LysM_dom_sf"/>
</dbReference>
<dbReference type="Gene3D" id="3.10.350.10">
    <property type="entry name" value="LysM domain"/>
    <property type="match status" value="1"/>
</dbReference>
<dbReference type="SUPFAM" id="SSF54106">
    <property type="entry name" value="LysM domain"/>
    <property type="match status" value="1"/>
</dbReference>
<proteinExistence type="predicted"/>
<comment type="caution">
    <text evidence="3">The sequence shown here is derived from an EMBL/GenBank/DDBJ whole genome shotgun (WGS) entry which is preliminary data.</text>
</comment>
<feature type="domain" description="LysM" evidence="1">
    <location>
        <begin position="466"/>
        <end position="506"/>
    </location>
</feature>
<feature type="domain" description="SipL SPOCS" evidence="2">
    <location>
        <begin position="191"/>
        <end position="268"/>
    </location>
</feature>